<dbReference type="AlphaFoldDB" id="A0A2X4V7K4"/>
<gene>
    <name evidence="2" type="ORF">NCTC12151_03492</name>
</gene>
<dbReference type="OrthoDB" id="9929439at2"/>
<protein>
    <recommendedName>
        <fullName evidence="4">Lipoprotein</fullName>
    </recommendedName>
</protein>
<feature type="chain" id="PRO_5015868267" description="Lipoprotein" evidence="1">
    <location>
        <begin position="27"/>
        <end position="147"/>
    </location>
</feature>
<reference evidence="2 3" key="1">
    <citation type="submission" date="2018-06" db="EMBL/GenBank/DDBJ databases">
        <authorList>
            <consortium name="Pathogen Informatics"/>
            <person name="Doyle S."/>
        </authorList>
    </citation>
    <scope>NUCLEOTIDE SEQUENCE [LARGE SCALE GENOMIC DNA]</scope>
    <source>
        <strain evidence="2 3">NCTC12151</strain>
    </source>
</reference>
<evidence type="ECO:0000313" key="3">
    <source>
        <dbReference type="Proteomes" id="UP000249005"/>
    </source>
</evidence>
<organism evidence="2 3">
    <name type="scientific">Leminorella richardii</name>
    <dbReference type="NCBI Taxonomy" id="158841"/>
    <lineage>
        <taxon>Bacteria</taxon>
        <taxon>Pseudomonadati</taxon>
        <taxon>Pseudomonadota</taxon>
        <taxon>Gammaproteobacteria</taxon>
        <taxon>Enterobacterales</taxon>
        <taxon>Budviciaceae</taxon>
        <taxon>Leminorella</taxon>
    </lineage>
</organism>
<dbReference type="Proteomes" id="UP000249005">
    <property type="component" value="Chromosome 1"/>
</dbReference>
<keyword evidence="1" id="KW-0732">Signal</keyword>
<dbReference type="InterPro" id="IPR025091">
    <property type="entry name" value="DUF4019"/>
</dbReference>
<dbReference type="EMBL" id="LS483470">
    <property type="protein sequence ID" value="SQI44158.1"/>
    <property type="molecule type" value="Genomic_DNA"/>
</dbReference>
<evidence type="ECO:0000256" key="1">
    <source>
        <dbReference type="SAM" id="SignalP"/>
    </source>
</evidence>
<dbReference type="KEGG" id="lri:NCTC12151_03492"/>
<dbReference type="Pfam" id="PF13211">
    <property type="entry name" value="DUF4019"/>
    <property type="match status" value="1"/>
</dbReference>
<proteinExistence type="predicted"/>
<sequence length="147" mass="16450">MGSKIIMKKKRLTHFLLAASASLALFGCKPSEPETEMKAVEQFRTMLAASQYHEIYLASSEMLRKKVSEGELVRLLESARADLGACKKFRLHERGTTTYAKGLQLVRLTYDSTFADGGATEEGFAFEKTQSGLKLAGYWYRRANVVN</sequence>
<feature type="signal peptide" evidence="1">
    <location>
        <begin position="1"/>
        <end position="26"/>
    </location>
</feature>
<keyword evidence="3" id="KW-1185">Reference proteome</keyword>
<name>A0A2X4V7K4_9GAMM</name>
<dbReference type="PROSITE" id="PS51257">
    <property type="entry name" value="PROKAR_LIPOPROTEIN"/>
    <property type="match status" value="1"/>
</dbReference>
<accession>A0A2X4V7K4</accession>
<evidence type="ECO:0008006" key="4">
    <source>
        <dbReference type="Google" id="ProtNLM"/>
    </source>
</evidence>
<evidence type="ECO:0000313" key="2">
    <source>
        <dbReference type="EMBL" id="SQI44158.1"/>
    </source>
</evidence>